<proteinExistence type="predicted"/>
<dbReference type="Gene3D" id="3.40.630.30">
    <property type="match status" value="1"/>
</dbReference>
<feature type="compositionally biased region" description="Pro residues" evidence="1">
    <location>
        <begin position="1"/>
        <end position="10"/>
    </location>
</feature>
<evidence type="ECO:0000313" key="3">
    <source>
        <dbReference type="EMBL" id="TWH18097.1"/>
    </source>
</evidence>
<dbReference type="AlphaFoldDB" id="A0A562E8L8"/>
<feature type="domain" description="N-acetyltransferase" evidence="2">
    <location>
        <begin position="34"/>
        <end position="171"/>
    </location>
</feature>
<protein>
    <submittedName>
        <fullName evidence="3">ElaA protein</fullName>
    </submittedName>
</protein>
<dbReference type="InterPro" id="IPR000182">
    <property type="entry name" value="GNAT_dom"/>
</dbReference>
<dbReference type="PROSITE" id="PS51186">
    <property type="entry name" value="GNAT"/>
    <property type="match status" value="1"/>
</dbReference>
<feature type="region of interest" description="Disordered" evidence="1">
    <location>
        <begin position="1"/>
        <end position="35"/>
    </location>
</feature>
<name>A0A562E8L8_RHORH</name>
<evidence type="ECO:0000313" key="4">
    <source>
        <dbReference type="Proteomes" id="UP000317573"/>
    </source>
</evidence>
<comment type="caution">
    <text evidence="3">The sequence shown here is derived from an EMBL/GenBank/DDBJ whole genome shotgun (WGS) entry which is preliminary data.</text>
</comment>
<evidence type="ECO:0000259" key="2">
    <source>
        <dbReference type="PROSITE" id="PS51186"/>
    </source>
</evidence>
<dbReference type="CDD" id="cd04301">
    <property type="entry name" value="NAT_SF"/>
    <property type="match status" value="1"/>
</dbReference>
<dbReference type="Proteomes" id="UP000317573">
    <property type="component" value="Unassembled WGS sequence"/>
</dbReference>
<evidence type="ECO:0000256" key="1">
    <source>
        <dbReference type="SAM" id="MobiDB-lite"/>
    </source>
</evidence>
<reference evidence="3 4" key="1">
    <citation type="submission" date="2019-07" db="EMBL/GenBank/DDBJ databases">
        <title>Genome sequencing of lignin-degrading bacterial isolates.</title>
        <authorList>
            <person name="Gladden J."/>
        </authorList>
    </citation>
    <scope>NUCLEOTIDE SEQUENCE [LARGE SCALE GENOMIC DNA]</scope>
    <source>
        <strain evidence="3 4">J45</strain>
    </source>
</reference>
<dbReference type="GO" id="GO:0016747">
    <property type="term" value="F:acyltransferase activity, transferring groups other than amino-acyl groups"/>
    <property type="evidence" value="ECO:0007669"/>
    <property type="project" value="InterPro"/>
</dbReference>
<organism evidence="3 4">
    <name type="scientific">Rhodococcus rhodochrous J45</name>
    <dbReference type="NCBI Taxonomy" id="935266"/>
    <lineage>
        <taxon>Bacteria</taxon>
        <taxon>Bacillati</taxon>
        <taxon>Actinomycetota</taxon>
        <taxon>Actinomycetes</taxon>
        <taxon>Mycobacteriales</taxon>
        <taxon>Nocardiaceae</taxon>
        <taxon>Rhodococcus</taxon>
    </lineage>
</organism>
<dbReference type="EMBL" id="VLJT01000012">
    <property type="protein sequence ID" value="TWH18097.1"/>
    <property type="molecule type" value="Genomic_DNA"/>
</dbReference>
<dbReference type="SUPFAM" id="SSF55729">
    <property type="entry name" value="Acyl-CoA N-acyltransferases (Nat)"/>
    <property type="match status" value="1"/>
</dbReference>
<dbReference type="InterPro" id="IPR016181">
    <property type="entry name" value="Acyl_CoA_acyltransferase"/>
</dbReference>
<dbReference type="Pfam" id="PF13673">
    <property type="entry name" value="Acetyltransf_10"/>
    <property type="match status" value="1"/>
</dbReference>
<accession>A0A562E8L8</accession>
<sequence length="171" mass="18732">MKPAAPPSQPVKPALSSRQGGSPYDRGVPSIHHAPLRKTDPESLYRIVALRTDVFVFEQGITSEPELDGRDLDPTTELFWTREGDEVLATLRVLHDDGDVAHIGRVATARHARGRGLAAELIEAALGTCPGVVDISAQAYLEHWYARFGFVRTGANYLEAGIDHVPMRRTP</sequence>
<gene>
    <name evidence="3" type="ORF">L618_001500000310</name>
</gene>